<dbReference type="EMBL" id="CP092886">
    <property type="protein sequence ID" value="UYV84665.1"/>
    <property type="molecule type" value="Genomic_DNA"/>
</dbReference>
<sequence length="68" mass="7928">MVETRSGKMQDTSEEKLKTEESAKPQPSLISTLQLVKKLDRYPFRKKRKIDSVEQEETTMNIKKEATN</sequence>
<accession>A0ABY6LY01</accession>
<proteinExistence type="predicted"/>
<name>A0ABY6LY01_9ARAC</name>
<gene>
    <name evidence="2" type="ORF">LAZ67_X003034</name>
</gene>
<reference evidence="2 3" key="1">
    <citation type="submission" date="2022-03" db="EMBL/GenBank/DDBJ databases">
        <title>A chromosomal length assembly of Cordylochernes scorpioides.</title>
        <authorList>
            <person name="Zeh D."/>
            <person name="Zeh J."/>
        </authorList>
    </citation>
    <scope>NUCLEOTIDE SEQUENCE [LARGE SCALE GENOMIC DNA]</scope>
    <source>
        <strain evidence="2">IN4F17</strain>
        <tissue evidence="2">Whole Body</tissue>
    </source>
</reference>
<feature type="region of interest" description="Disordered" evidence="1">
    <location>
        <begin position="1"/>
        <end position="29"/>
    </location>
</feature>
<evidence type="ECO:0000313" key="3">
    <source>
        <dbReference type="Proteomes" id="UP001235939"/>
    </source>
</evidence>
<protein>
    <submittedName>
        <fullName evidence="2">Uncharacterized protein</fullName>
    </submittedName>
</protein>
<feature type="compositionally biased region" description="Basic and acidic residues" evidence="1">
    <location>
        <begin position="1"/>
        <end position="23"/>
    </location>
</feature>
<keyword evidence="3" id="KW-1185">Reference proteome</keyword>
<evidence type="ECO:0000313" key="2">
    <source>
        <dbReference type="EMBL" id="UYV84665.1"/>
    </source>
</evidence>
<evidence type="ECO:0000256" key="1">
    <source>
        <dbReference type="SAM" id="MobiDB-lite"/>
    </source>
</evidence>
<dbReference type="Proteomes" id="UP001235939">
    <property type="component" value="Chromosome X"/>
</dbReference>
<organism evidence="2 3">
    <name type="scientific">Cordylochernes scorpioides</name>
    <dbReference type="NCBI Taxonomy" id="51811"/>
    <lineage>
        <taxon>Eukaryota</taxon>
        <taxon>Metazoa</taxon>
        <taxon>Ecdysozoa</taxon>
        <taxon>Arthropoda</taxon>
        <taxon>Chelicerata</taxon>
        <taxon>Arachnida</taxon>
        <taxon>Pseudoscorpiones</taxon>
        <taxon>Cheliferoidea</taxon>
        <taxon>Chernetidae</taxon>
        <taxon>Cordylochernes</taxon>
    </lineage>
</organism>